<evidence type="ECO:0000256" key="4">
    <source>
        <dbReference type="ARBA" id="ARBA00022833"/>
    </source>
</evidence>
<dbReference type="InterPro" id="IPR013087">
    <property type="entry name" value="Znf_C2H2_type"/>
</dbReference>
<feature type="domain" description="C2H2-type" evidence="8">
    <location>
        <begin position="33"/>
        <end position="60"/>
    </location>
</feature>
<dbReference type="PANTHER" id="PTHR47287:SF15">
    <property type="entry name" value="ZINC FINGER PROTEIN 3-LIKE"/>
    <property type="match status" value="1"/>
</dbReference>
<dbReference type="PANTHER" id="PTHR47287">
    <property type="entry name" value="C2H2 AND C2HC ZINC FINGERS SUPERFAMILY PROTEIN"/>
    <property type="match status" value="1"/>
</dbReference>
<evidence type="ECO:0000313" key="10">
    <source>
        <dbReference type="Proteomes" id="UP000734854"/>
    </source>
</evidence>
<name>A0A8J5F947_ZINOF</name>
<feature type="region of interest" description="Disordered" evidence="7">
    <location>
        <begin position="1"/>
        <end position="20"/>
    </location>
</feature>
<evidence type="ECO:0000313" key="9">
    <source>
        <dbReference type="EMBL" id="KAG6481190.1"/>
    </source>
</evidence>
<dbReference type="EMBL" id="JACMSC010000016">
    <property type="protein sequence ID" value="KAG6481190.1"/>
    <property type="molecule type" value="Genomic_DNA"/>
</dbReference>
<dbReference type="GO" id="GO:0009788">
    <property type="term" value="P:negative regulation of abscisic acid-activated signaling pathway"/>
    <property type="evidence" value="ECO:0007669"/>
    <property type="project" value="InterPro"/>
</dbReference>
<dbReference type="PROSITE" id="PS50157">
    <property type="entry name" value="ZINC_FINGER_C2H2_2"/>
    <property type="match status" value="1"/>
</dbReference>
<organism evidence="9 10">
    <name type="scientific">Zingiber officinale</name>
    <name type="common">Ginger</name>
    <name type="synonym">Amomum zingiber</name>
    <dbReference type="NCBI Taxonomy" id="94328"/>
    <lineage>
        <taxon>Eukaryota</taxon>
        <taxon>Viridiplantae</taxon>
        <taxon>Streptophyta</taxon>
        <taxon>Embryophyta</taxon>
        <taxon>Tracheophyta</taxon>
        <taxon>Spermatophyta</taxon>
        <taxon>Magnoliopsida</taxon>
        <taxon>Liliopsida</taxon>
        <taxon>Zingiberales</taxon>
        <taxon>Zingiberaceae</taxon>
        <taxon>Zingiber</taxon>
    </lineage>
</organism>
<keyword evidence="10" id="KW-1185">Reference proteome</keyword>
<comment type="caution">
    <text evidence="9">The sequence shown here is derived from an EMBL/GenBank/DDBJ whole genome shotgun (WGS) entry which is preliminary data.</text>
</comment>
<accession>A0A8J5F947</accession>
<dbReference type="InterPro" id="IPR044246">
    <property type="entry name" value="ZFP3-like"/>
</dbReference>
<sequence>MLSFIGPMEHESKRTNNDDNRNLDAELNLERMFTCSYCPRRFFSSQALGGHQNAHKQERQNRRLRREIAVATRVQSPQPSVVAGSPVVVETQTSNGQELVEELDLTLKL</sequence>
<feature type="compositionally biased region" description="Basic and acidic residues" evidence="7">
    <location>
        <begin position="8"/>
        <end position="20"/>
    </location>
</feature>
<evidence type="ECO:0000256" key="2">
    <source>
        <dbReference type="ARBA" id="ARBA00022723"/>
    </source>
</evidence>
<comment type="subcellular location">
    <subcellularLocation>
        <location evidence="1">Nucleus</location>
    </subcellularLocation>
</comment>
<evidence type="ECO:0000259" key="8">
    <source>
        <dbReference type="PROSITE" id="PS50157"/>
    </source>
</evidence>
<reference evidence="9 10" key="1">
    <citation type="submission" date="2020-08" db="EMBL/GenBank/DDBJ databases">
        <title>Plant Genome Project.</title>
        <authorList>
            <person name="Zhang R.-G."/>
        </authorList>
    </citation>
    <scope>NUCLEOTIDE SEQUENCE [LARGE SCALE GENOMIC DNA]</scope>
    <source>
        <tissue evidence="9">Rhizome</tissue>
    </source>
</reference>
<evidence type="ECO:0000256" key="5">
    <source>
        <dbReference type="ARBA" id="ARBA00023242"/>
    </source>
</evidence>
<evidence type="ECO:0000256" key="1">
    <source>
        <dbReference type="ARBA" id="ARBA00004123"/>
    </source>
</evidence>
<keyword evidence="3 6" id="KW-0863">Zinc-finger</keyword>
<evidence type="ECO:0000256" key="3">
    <source>
        <dbReference type="ARBA" id="ARBA00022771"/>
    </source>
</evidence>
<dbReference type="Proteomes" id="UP000734854">
    <property type="component" value="Unassembled WGS sequence"/>
</dbReference>
<keyword evidence="5" id="KW-0539">Nucleus</keyword>
<evidence type="ECO:0000256" key="7">
    <source>
        <dbReference type="SAM" id="MobiDB-lite"/>
    </source>
</evidence>
<dbReference type="InterPro" id="IPR036236">
    <property type="entry name" value="Znf_C2H2_sf"/>
</dbReference>
<dbReference type="GO" id="GO:0008270">
    <property type="term" value="F:zinc ion binding"/>
    <property type="evidence" value="ECO:0007669"/>
    <property type="project" value="UniProtKB-KW"/>
</dbReference>
<dbReference type="GO" id="GO:0005634">
    <property type="term" value="C:nucleus"/>
    <property type="evidence" value="ECO:0007669"/>
    <property type="project" value="UniProtKB-SubCell"/>
</dbReference>
<dbReference type="Gene3D" id="3.30.160.60">
    <property type="entry name" value="Classic Zinc Finger"/>
    <property type="match status" value="1"/>
</dbReference>
<keyword evidence="4" id="KW-0862">Zinc</keyword>
<gene>
    <name evidence="9" type="ORF">ZIOFF_057785</name>
</gene>
<evidence type="ECO:0000256" key="6">
    <source>
        <dbReference type="PROSITE-ProRule" id="PRU00042"/>
    </source>
</evidence>
<protein>
    <recommendedName>
        <fullName evidence="8">C2H2-type domain-containing protein</fullName>
    </recommendedName>
</protein>
<dbReference type="AlphaFoldDB" id="A0A8J5F947"/>
<dbReference type="PROSITE" id="PS00028">
    <property type="entry name" value="ZINC_FINGER_C2H2_1"/>
    <property type="match status" value="1"/>
</dbReference>
<dbReference type="SUPFAM" id="SSF57667">
    <property type="entry name" value="beta-beta-alpha zinc fingers"/>
    <property type="match status" value="1"/>
</dbReference>
<proteinExistence type="predicted"/>
<keyword evidence="2" id="KW-0479">Metal-binding</keyword>